<accession>A0A5Q4ZP88</accession>
<protein>
    <submittedName>
        <fullName evidence="1">Uncharacterized protein</fullName>
    </submittedName>
</protein>
<name>A0A5Q4ZP88_9BURK</name>
<sequence length="59" mass="6562">MNGAPMPVRTPARKMIRRLYNQSSDDGIIKRMKSLQLSDSRGVFDGYTTGIRGTATTRS</sequence>
<dbReference type="EMBL" id="LR699554">
    <property type="protein sequence ID" value="VVD32548.1"/>
    <property type="molecule type" value="Genomic_DNA"/>
</dbReference>
<gene>
    <name evidence="1" type="ORF">PDMSB3_1257</name>
</gene>
<reference evidence="1 2" key="1">
    <citation type="submission" date="2019-08" db="EMBL/GenBank/DDBJ databases">
        <authorList>
            <person name="Herpell B J."/>
        </authorList>
    </citation>
    <scope>NUCLEOTIDE SEQUENCE [LARGE SCALE GENOMIC DNA]</scope>
    <source>
        <strain evidence="2">Msb3</strain>
    </source>
</reference>
<dbReference type="AlphaFoldDB" id="A0A5Q4ZP88"/>
<evidence type="ECO:0000313" key="2">
    <source>
        <dbReference type="Proteomes" id="UP000325811"/>
    </source>
</evidence>
<keyword evidence="2" id="KW-1185">Reference proteome</keyword>
<dbReference type="KEGG" id="pdio:PDMSB3_1257.1"/>
<dbReference type="Proteomes" id="UP000325811">
    <property type="component" value="Chromosome II"/>
</dbReference>
<proteinExistence type="predicted"/>
<evidence type="ECO:0000313" key="1">
    <source>
        <dbReference type="EMBL" id="VVD32548.1"/>
    </source>
</evidence>
<organism evidence="1 2">
    <name type="scientific">Paraburkholderia dioscoreae</name>
    <dbReference type="NCBI Taxonomy" id="2604047"/>
    <lineage>
        <taxon>Bacteria</taxon>
        <taxon>Pseudomonadati</taxon>
        <taxon>Pseudomonadota</taxon>
        <taxon>Betaproteobacteria</taxon>
        <taxon>Burkholderiales</taxon>
        <taxon>Burkholderiaceae</taxon>
        <taxon>Paraburkholderia</taxon>
    </lineage>
</organism>